<gene>
    <name evidence="2" type="ORF">OIDMADRAFT_35705</name>
</gene>
<keyword evidence="3" id="KW-1185">Reference proteome</keyword>
<protein>
    <submittedName>
        <fullName evidence="2">Uncharacterized protein</fullName>
    </submittedName>
</protein>
<feature type="compositionally biased region" description="Polar residues" evidence="1">
    <location>
        <begin position="1"/>
        <end position="11"/>
    </location>
</feature>
<evidence type="ECO:0000313" key="3">
    <source>
        <dbReference type="Proteomes" id="UP000054321"/>
    </source>
</evidence>
<evidence type="ECO:0000256" key="1">
    <source>
        <dbReference type="SAM" id="MobiDB-lite"/>
    </source>
</evidence>
<evidence type="ECO:0000313" key="2">
    <source>
        <dbReference type="EMBL" id="KIM93608.1"/>
    </source>
</evidence>
<accession>A0A0C3C415</accession>
<sequence length="281" mass="31888">MVKSVITSSSAKAHHGWGEGYGLVPHATNASNGKESKFRAKLYVRNLIRKRGHEPDDGESFQPPQQEKHQKSSAPLHAQEVNRQIQTFQSSMSNMGHCINEPLNVIENAPRTTTSIAPMYFASNIDTSPRLQAHRGYHIEDQSPPQAPEYDGSPSHEGERFRREWQAQNSPKVSPFVYERSALIGDESPKECDKKIEYHDGANSITILIDALGRVAPIRLVQSVVRKSNIWMEQQREIAALDDDDVAYLYRKGTFTLPGREIWWVDHQIQTYPNADVREML</sequence>
<feature type="region of interest" description="Disordered" evidence="1">
    <location>
        <begin position="1"/>
        <end position="22"/>
    </location>
</feature>
<name>A0A0C3C415_OIDMZ</name>
<dbReference type="Proteomes" id="UP000054321">
    <property type="component" value="Unassembled WGS sequence"/>
</dbReference>
<dbReference type="EMBL" id="KN832894">
    <property type="protein sequence ID" value="KIM93608.1"/>
    <property type="molecule type" value="Genomic_DNA"/>
</dbReference>
<dbReference type="HOGENOM" id="CLU_990779_0_0_1"/>
<feature type="region of interest" description="Disordered" evidence="1">
    <location>
        <begin position="52"/>
        <end position="77"/>
    </location>
</feature>
<organism evidence="2 3">
    <name type="scientific">Oidiodendron maius (strain Zn)</name>
    <dbReference type="NCBI Taxonomy" id="913774"/>
    <lineage>
        <taxon>Eukaryota</taxon>
        <taxon>Fungi</taxon>
        <taxon>Dikarya</taxon>
        <taxon>Ascomycota</taxon>
        <taxon>Pezizomycotina</taxon>
        <taxon>Leotiomycetes</taxon>
        <taxon>Leotiomycetes incertae sedis</taxon>
        <taxon>Myxotrichaceae</taxon>
        <taxon>Oidiodendron</taxon>
    </lineage>
</organism>
<dbReference type="InParanoid" id="A0A0C3C415"/>
<reference evidence="3" key="2">
    <citation type="submission" date="2015-01" db="EMBL/GenBank/DDBJ databases">
        <title>Evolutionary Origins and Diversification of the Mycorrhizal Mutualists.</title>
        <authorList>
            <consortium name="DOE Joint Genome Institute"/>
            <consortium name="Mycorrhizal Genomics Consortium"/>
            <person name="Kohler A."/>
            <person name="Kuo A."/>
            <person name="Nagy L.G."/>
            <person name="Floudas D."/>
            <person name="Copeland A."/>
            <person name="Barry K.W."/>
            <person name="Cichocki N."/>
            <person name="Veneault-Fourrey C."/>
            <person name="LaButti K."/>
            <person name="Lindquist E.A."/>
            <person name="Lipzen A."/>
            <person name="Lundell T."/>
            <person name="Morin E."/>
            <person name="Murat C."/>
            <person name="Riley R."/>
            <person name="Ohm R."/>
            <person name="Sun H."/>
            <person name="Tunlid A."/>
            <person name="Henrissat B."/>
            <person name="Grigoriev I.V."/>
            <person name="Hibbett D.S."/>
            <person name="Martin F."/>
        </authorList>
    </citation>
    <scope>NUCLEOTIDE SEQUENCE [LARGE SCALE GENOMIC DNA]</scope>
    <source>
        <strain evidence="3">Zn</strain>
    </source>
</reference>
<reference evidence="2 3" key="1">
    <citation type="submission" date="2014-04" db="EMBL/GenBank/DDBJ databases">
        <authorList>
            <consortium name="DOE Joint Genome Institute"/>
            <person name="Kuo A."/>
            <person name="Martino E."/>
            <person name="Perotto S."/>
            <person name="Kohler A."/>
            <person name="Nagy L.G."/>
            <person name="Floudas D."/>
            <person name="Copeland A."/>
            <person name="Barry K.W."/>
            <person name="Cichocki N."/>
            <person name="Veneault-Fourrey C."/>
            <person name="LaButti K."/>
            <person name="Lindquist E.A."/>
            <person name="Lipzen A."/>
            <person name="Lundell T."/>
            <person name="Morin E."/>
            <person name="Murat C."/>
            <person name="Sun H."/>
            <person name="Tunlid A."/>
            <person name="Henrissat B."/>
            <person name="Grigoriev I.V."/>
            <person name="Hibbett D.S."/>
            <person name="Martin F."/>
            <person name="Nordberg H.P."/>
            <person name="Cantor M.N."/>
            <person name="Hua S.X."/>
        </authorList>
    </citation>
    <scope>NUCLEOTIDE SEQUENCE [LARGE SCALE GENOMIC DNA]</scope>
    <source>
        <strain evidence="2 3">Zn</strain>
    </source>
</reference>
<dbReference type="AlphaFoldDB" id="A0A0C3C415"/>
<proteinExistence type="predicted"/>